<evidence type="ECO:0000256" key="2">
    <source>
        <dbReference type="ARBA" id="ARBA00022741"/>
    </source>
</evidence>
<dbReference type="GO" id="GO:0140662">
    <property type="term" value="F:ATP-dependent protein folding chaperone"/>
    <property type="evidence" value="ECO:0007669"/>
    <property type="project" value="InterPro"/>
</dbReference>
<gene>
    <name evidence="8" type="primary">groL_3</name>
    <name evidence="8" type="ORF">C10C_0870</name>
</gene>
<dbReference type="PANTHER" id="PTHR45633">
    <property type="entry name" value="60 KDA HEAT SHOCK PROTEIN, MITOCHONDRIAL"/>
    <property type="match status" value="1"/>
</dbReference>
<dbReference type="SUPFAM" id="SSF48592">
    <property type="entry name" value="GroEL equatorial domain-like"/>
    <property type="match status" value="1"/>
</dbReference>
<dbReference type="SUPFAM" id="SSF52029">
    <property type="entry name" value="GroEL apical domain-like"/>
    <property type="match status" value="1"/>
</dbReference>
<dbReference type="Proteomes" id="UP000244926">
    <property type="component" value="Chromosome I"/>
</dbReference>
<organism evidence="8 9">
    <name type="scientific">Chlamydia serpentis</name>
    <dbReference type="NCBI Taxonomy" id="1967782"/>
    <lineage>
        <taxon>Bacteria</taxon>
        <taxon>Pseudomonadati</taxon>
        <taxon>Chlamydiota</taxon>
        <taxon>Chlamydiia</taxon>
        <taxon>Chlamydiales</taxon>
        <taxon>Chlamydiaceae</taxon>
        <taxon>Chlamydia/Chlamydophila group</taxon>
        <taxon>Chlamydia</taxon>
    </lineage>
</organism>
<dbReference type="InterPro" id="IPR027409">
    <property type="entry name" value="GroEL-like_apical_dom_sf"/>
</dbReference>
<evidence type="ECO:0000256" key="3">
    <source>
        <dbReference type="ARBA" id="ARBA00022840"/>
    </source>
</evidence>
<dbReference type="RefSeq" id="WP_108896944.1">
    <property type="nucleotide sequence ID" value="NZ_LT993738.1"/>
</dbReference>
<keyword evidence="3" id="KW-0067">ATP-binding</keyword>
<comment type="subunit">
    <text evidence="7">Forms a cylinder of 14 subunits composed of two heptameric rings stacked back-to-back. Interacts with the co-chaperonin GroES.</text>
</comment>
<dbReference type="InterPro" id="IPR002423">
    <property type="entry name" value="Cpn60/GroEL/TCP-1"/>
</dbReference>
<dbReference type="OrthoDB" id="18918at2"/>
<keyword evidence="5" id="KW-0413">Isomerase</keyword>
<dbReference type="Gene3D" id="1.10.560.10">
    <property type="entry name" value="GroEL-like equatorial domain"/>
    <property type="match status" value="1"/>
</dbReference>
<dbReference type="NCBIfam" id="NF038369">
    <property type="entry name" value="GroEL3_Chlamy"/>
    <property type="match status" value="1"/>
</dbReference>
<keyword evidence="9" id="KW-1185">Reference proteome</keyword>
<sequence length="520" mass="56818">MSEQGKLSNYDANKKLFSGIDKLLQVVKPSYGPKGFLSQSSFFKERGFNAISQIKFANPYENMGVDFAKLMANKIHKQHSDGAITGLILLHALLQESYLALENGVSIHKLISSLKSEEEKLQQALQKQAWPIKDAQKIRNIIFSTLQMPVIADDFSNAFSVVGPQGLISITIQKEAQKSSIDVLQGFKIPSGYASNYFVSNNASRLTTISHPLILITDKKISTIHPLLPLLHEISERNQHLLIFCEDIDNDVLATLIVNKLQGLLQATVVTIPELSTTNQELAEDIALFTGTHIFPKNEGTNFLNPDITTLGSCLSIEVSDSQTILIGGQHIPEVLTLKIRQLAEEIRTTSCPETKKNLLYRKNRLQSSIAILSVDEDNQALYNLALKIIDSALSRGYVPGGGTALFYASLELENSNCNNTDENKIASSILHKACCAPLKVLMNNADLNGDAVIAKLSSLATPSLGVSVLSREIEDFIAGGILDSLAKVSTVLSCALDTAILVLSSKILIFENEHVISTF</sequence>
<dbReference type="FunFam" id="3.50.7.10:FF:000001">
    <property type="entry name" value="60 kDa chaperonin"/>
    <property type="match status" value="1"/>
</dbReference>
<keyword evidence="4" id="KW-0143">Chaperone</keyword>
<dbReference type="GO" id="GO:0005524">
    <property type="term" value="F:ATP binding"/>
    <property type="evidence" value="ECO:0007669"/>
    <property type="project" value="UniProtKB-KW"/>
</dbReference>
<dbReference type="PRINTS" id="PR00298">
    <property type="entry name" value="CHAPERONIN60"/>
</dbReference>
<evidence type="ECO:0000313" key="8">
    <source>
        <dbReference type="EMBL" id="SPN74008.1"/>
    </source>
</evidence>
<dbReference type="KEGG" id="csee:C10C_0870"/>
<evidence type="ECO:0000256" key="1">
    <source>
        <dbReference type="ARBA" id="ARBA00006607"/>
    </source>
</evidence>
<name>A0A2R8FC85_9CHLA</name>
<dbReference type="Pfam" id="PF00118">
    <property type="entry name" value="Cpn60_TCP1"/>
    <property type="match status" value="2"/>
</dbReference>
<dbReference type="Gene3D" id="3.50.7.10">
    <property type="entry name" value="GroEL"/>
    <property type="match status" value="1"/>
</dbReference>
<dbReference type="GO" id="GO:0042026">
    <property type="term" value="P:protein refolding"/>
    <property type="evidence" value="ECO:0007669"/>
    <property type="project" value="InterPro"/>
</dbReference>
<keyword evidence="2" id="KW-0547">Nucleotide-binding</keyword>
<proteinExistence type="inferred from homology"/>
<dbReference type="Gene3D" id="3.30.260.10">
    <property type="entry name" value="TCP-1-like chaperonin intermediate domain"/>
    <property type="match status" value="1"/>
</dbReference>
<dbReference type="GO" id="GO:0016853">
    <property type="term" value="F:isomerase activity"/>
    <property type="evidence" value="ECO:0007669"/>
    <property type="project" value="UniProtKB-KW"/>
</dbReference>
<dbReference type="AlphaFoldDB" id="A0A2R8FC85"/>
<dbReference type="InterPro" id="IPR027413">
    <property type="entry name" value="GROEL-like_equatorial_sf"/>
</dbReference>
<comment type="similarity">
    <text evidence="1 6">Belongs to the chaperonin (HSP60) family.</text>
</comment>
<dbReference type="InterPro" id="IPR001844">
    <property type="entry name" value="Cpn60/GroEL"/>
</dbReference>
<evidence type="ECO:0000313" key="9">
    <source>
        <dbReference type="Proteomes" id="UP000244926"/>
    </source>
</evidence>
<protein>
    <recommendedName>
        <fullName evidence="7">60 kDa chaperonin</fullName>
    </recommendedName>
</protein>
<accession>A0A2R8FC85</accession>
<evidence type="ECO:0000256" key="5">
    <source>
        <dbReference type="ARBA" id="ARBA00023235"/>
    </source>
</evidence>
<reference evidence="9" key="1">
    <citation type="submission" date="2017-11" db="EMBL/GenBank/DDBJ databases">
        <authorList>
            <person name="Seth-Smith MB H."/>
        </authorList>
    </citation>
    <scope>NUCLEOTIDE SEQUENCE [LARGE SCALE GENOMIC DNA]</scope>
</reference>
<evidence type="ECO:0000256" key="7">
    <source>
        <dbReference type="RuleBase" id="RU000419"/>
    </source>
</evidence>
<comment type="function">
    <text evidence="7">Together with its co-chaperonin GroES, plays an essential role in assisting protein folding. The GroEL-GroES system forms a nano-cage that allows encapsulation of the non-native substrate proteins and provides a physical environment optimized to promote and accelerate protein folding.</text>
</comment>
<evidence type="ECO:0000256" key="4">
    <source>
        <dbReference type="ARBA" id="ARBA00023186"/>
    </source>
</evidence>
<dbReference type="EMBL" id="LT993738">
    <property type="protein sequence ID" value="SPN74008.1"/>
    <property type="molecule type" value="Genomic_DNA"/>
</dbReference>
<dbReference type="InterPro" id="IPR027410">
    <property type="entry name" value="TCP-1-like_intermed_sf"/>
</dbReference>
<evidence type="ECO:0000256" key="6">
    <source>
        <dbReference type="RuleBase" id="RU000418"/>
    </source>
</evidence>